<dbReference type="AlphaFoldDB" id="A0A6M0QB91"/>
<comment type="caution">
    <text evidence="2">The sequence shown here is derived from an EMBL/GenBank/DDBJ whole genome shotgun (WGS) entry which is preliminary data.</text>
</comment>
<dbReference type="EMBL" id="JAAIWM010000005">
    <property type="protein sequence ID" value="NEY73019.1"/>
    <property type="molecule type" value="Genomic_DNA"/>
</dbReference>
<organism evidence="2 3">
    <name type="scientific">Bacillus mesophilus</name>
    <dbReference type="NCBI Taxonomy" id="1808955"/>
    <lineage>
        <taxon>Bacteria</taxon>
        <taxon>Bacillati</taxon>
        <taxon>Bacillota</taxon>
        <taxon>Bacilli</taxon>
        <taxon>Bacillales</taxon>
        <taxon>Bacillaceae</taxon>
        <taxon>Bacillus</taxon>
    </lineage>
</organism>
<evidence type="ECO:0000259" key="1">
    <source>
        <dbReference type="Pfam" id="PF00496"/>
    </source>
</evidence>
<evidence type="ECO:0000313" key="2">
    <source>
        <dbReference type="EMBL" id="NEY73019.1"/>
    </source>
</evidence>
<dbReference type="Proteomes" id="UP000481043">
    <property type="component" value="Unassembled WGS sequence"/>
</dbReference>
<dbReference type="InterPro" id="IPR000914">
    <property type="entry name" value="SBP_5_dom"/>
</dbReference>
<feature type="domain" description="Solute-binding protein family 5" evidence="1">
    <location>
        <begin position="37"/>
        <end position="130"/>
    </location>
</feature>
<proteinExistence type="predicted"/>
<dbReference type="SUPFAM" id="SSF53850">
    <property type="entry name" value="Periplasmic binding protein-like II"/>
    <property type="match status" value="1"/>
</dbReference>
<keyword evidence="3" id="KW-1185">Reference proteome</keyword>
<name>A0A6M0QB91_9BACI</name>
<reference evidence="2 3" key="1">
    <citation type="submission" date="2020-02" db="EMBL/GenBank/DDBJ databases">
        <title>Bacillus aquiflavi sp. nov., isolated from yellow water of strong flavor Chinese baijiu in Yibin region of China.</title>
        <authorList>
            <person name="Xie J."/>
        </authorList>
    </citation>
    <scope>NUCLEOTIDE SEQUENCE [LARGE SCALE GENOMIC DNA]</scope>
    <source>
        <strain evidence="2 3">SA4</strain>
    </source>
</reference>
<protein>
    <submittedName>
        <fullName evidence="2">ABC transporter substrate-binding protein</fullName>
    </submittedName>
</protein>
<accession>A0A6M0QB91</accession>
<dbReference type="RefSeq" id="WP_163180485.1">
    <property type="nucleotide sequence ID" value="NZ_JAAIWM010000005.1"/>
</dbReference>
<dbReference type="Pfam" id="PF00496">
    <property type="entry name" value="SBP_bac_5"/>
    <property type="match status" value="1"/>
</dbReference>
<evidence type="ECO:0000313" key="3">
    <source>
        <dbReference type="Proteomes" id="UP000481043"/>
    </source>
</evidence>
<dbReference type="Gene3D" id="3.40.190.10">
    <property type="entry name" value="Periplasmic binding protein-like II"/>
    <property type="match status" value="1"/>
</dbReference>
<gene>
    <name evidence="2" type="ORF">G4D63_14870</name>
</gene>
<sequence length="153" mass="17539">MRGNGMIYAVDPTPLNWLYVLFNTMEETVRADRVGRIVPSLATNWKWVDSITLELKLREGVIFHNGQPFSVNDVQENFSQIGPWIAPHPPGTWLNLPKGRQLQIIDEYTVRILFPKTDGLALGKLRGYHFANKLFWQKLGFGYKTLGTAEGHW</sequence>